<feature type="chain" id="PRO_5030572685" description="Flavodoxin-like domain-containing protein" evidence="1">
    <location>
        <begin position="30"/>
        <end position="223"/>
    </location>
</feature>
<feature type="signal peptide" evidence="1">
    <location>
        <begin position="1"/>
        <end position="29"/>
    </location>
</feature>
<dbReference type="GO" id="GO:0010181">
    <property type="term" value="F:FMN binding"/>
    <property type="evidence" value="ECO:0007669"/>
    <property type="project" value="InterPro"/>
</dbReference>
<reference evidence="3" key="1">
    <citation type="submission" date="2021-01" db="EMBL/GenBank/DDBJ databases">
        <authorList>
            <person name="Corre E."/>
            <person name="Pelletier E."/>
            <person name="Niang G."/>
            <person name="Scheremetjew M."/>
            <person name="Finn R."/>
            <person name="Kale V."/>
            <person name="Holt S."/>
            <person name="Cochrane G."/>
            <person name="Meng A."/>
            <person name="Brown T."/>
            <person name="Cohen L."/>
        </authorList>
    </citation>
    <scope>NUCLEOTIDE SEQUENCE</scope>
    <source>
        <strain evidence="3">CCMP3105</strain>
    </source>
</reference>
<dbReference type="GO" id="GO:0016491">
    <property type="term" value="F:oxidoreductase activity"/>
    <property type="evidence" value="ECO:0007669"/>
    <property type="project" value="InterPro"/>
</dbReference>
<organism evidence="3">
    <name type="scientific">Alexandrium monilatum</name>
    <dbReference type="NCBI Taxonomy" id="311494"/>
    <lineage>
        <taxon>Eukaryota</taxon>
        <taxon>Sar</taxon>
        <taxon>Alveolata</taxon>
        <taxon>Dinophyceae</taxon>
        <taxon>Gonyaulacales</taxon>
        <taxon>Pyrocystaceae</taxon>
        <taxon>Alexandrium</taxon>
    </lineage>
</organism>
<dbReference type="EMBL" id="HBNR01063095">
    <property type="protein sequence ID" value="CAE4633482.1"/>
    <property type="molecule type" value="Transcribed_RNA"/>
</dbReference>
<evidence type="ECO:0000259" key="2">
    <source>
        <dbReference type="PROSITE" id="PS50902"/>
    </source>
</evidence>
<keyword evidence="1" id="KW-0732">Signal</keyword>
<dbReference type="PROSITE" id="PS50902">
    <property type="entry name" value="FLAVODOXIN_LIKE"/>
    <property type="match status" value="1"/>
</dbReference>
<dbReference type="Pfam" id="PF03358">
    <property type="entry name" value="FMN_red"/>
    <property type="match status" value="1"/>
</dbReference>
<protein>
    <recommendedName>
        <fullName evidence="2">Flavodoxin-like domain-containing protein</fullName>
    </recommendedName>
</protein>
<dbReference type="InterPro" id="IPR005025">
    <property type="entry name" value="FMN_Rdtase-like_dom"/>
</dbReference>
<evidence type="ECO:0000256" key="1">
    <source>
        <dbReference type="SAM" id="SignalP"/>
    </source>
</evidence>
<gene>
    <name evidence="3" type="ORF">AMON00008_LOCUS44522</name>
</gene>
<name>A0A7S4S3H3_9DINO</name>
<dbReference type="InterPro" id="IPR029039">
    <property type="entry name" value="Flavoprotein-like_sf"/>
</dbReference>
<proteinExistence type="predicted"/>
<dbReference type="Gene3D" id="3.40.50.360">
    <property type="match status" value="1"/>
</dbReference>
<accession>A0A7S4S3H3</accession>
<dbReference type="AlphaFoldDB" id="A0A7S4S3H3"/>
<sequence>MAQACARGIAAMIAHLLKLLPLFAASARGGKVLVAYYSEGNHTLALARAVAGGASAAGAEVRLLSVSEATFSRDVLWADAVIVGTPVHNANIAAPMKAWLDTWDYQHAHLSTKVGAPFCTGGHLYGGIESTLRSLTAFFQIFAMRVVTAEQDFQPRFPFGVGATTGDPPFDSNAPGHVDSLFLDAGRLLGGRVVREVVLAVAPPAMTAHAATANAPVQKLLVA</sequence>
<feature type="domain" description="Flavodoxin-like" evidence="2">
    <location>
        <begin position="32"/>
        <end position="182"/>
    </location>
</feature>
<dbReference type="SUPFAM" id="SSF52218">
    <property type="entry name" value="Flavoproteins"/>
    <property type="match status" value="1"/>
</dbReference>
<evidence type="ECO:0000313" key="3">
    <source>
        <dbReference type="EMBL" id="CAE4633482.1"/>
    </source>
</evidence>
<dbReference type="InterPro" id="IPR008254">
    <property type="entry name" value="Flavodoxin/NO_synth"/>
</dbReference>